<name>C6LLL2_9FIRM</name>
<evidence type="ECO:0000313" key="1">
    <source>
        <dbReference type="EMBL" id="EET58476.1"/>
    </source>
</evidence>
<evidence type="ECO:0000313" key="2">
    <source>
        <dbReference type="Proteomes" id="UP000005561"/>
    </source>
</evidence>
<protein>
    <submittedName>
        <fullName evidence="1">Uncharacterized protein</fullName>
    </submittedName>
</protein>
<proteinExistence type="predicted"/>
<gene>
    <name evidence="1" type="ORF">BRYFOR_09560</name>
</gene>
<keyword evidence="2" id="KW-1185">Reference proteome</keyword>
<dbReference type="AlphaFoldDB" id="C6LLL2"/>
<sequence>MFPYYMNIAQSRKNRNRFGRRAVRREAIFNGFLHVTGQFG</sequence>
<comment type="caution">
    <text evidence="1">The sequence shown here is derived from an EMBL/GenBank/DDBJ whole genome shotgun (WGS) entry which is preliminary data.</text>
</comment>
<reference evidence="1" key="1">
    <citation type="submission" date="2009-07" db="EMBL/GenBank/DDBJ databases">
        <authorList>
            <person name="Weinstock G."/>
            <person name="Sodergren E."/>
            <person name="Clifton S."/>
            <person name="Fulton L."/>
            <person name="Fulton B."/>
            <person name="Courtney L."/>
            <person name="Fronick C."/>
            <person name="Harrison M."/>
            <person name="Strong C."/>
            <person name="Farmer C."/>
            <person name="Delahaunty K."/>
            <person name="Markovic C."/>
            <person name="Hall O."/>
            <person name="Minx P."/>
            <person name="Tomlinson C."/>
            <person name="Mitreva M."/>
            <person name="Nelson J."/>
            <person name="Hou S."/>
            <person name="Wollam A."/>
            <person name="Pepin K.H."/>
            <person name="Johnson M."/>
            <person name="Bhonagiri V."/>
            <person name="Nash W.E."/>
            <person name="Warren W."/>
            <person name="Chinwalla A."/>
            <person name="Mardis E.R."/>
            <person name="Wilson R.K."/>
        </authorList>
    </citation>
    <scope>NUCLEOTIDE SEQUENCE [LARGE SCALE GENOMIC DNA]</scope>
    <source>
        <strain evidence="1">DSM 14469</strain>
    </source>
</reference>
<organism evidence="1 2">
    <name type="scientific">Marvinbryantia formatexigens DSM 14469</name>
    <dbReference type="NCBI Taxonomy" id="478749"/>
    <lineage>
        <taxon>Bacteria</taxon>
        <taxon>Bacillati</taxon>
        <taxon>Bacillota</taxon>
        <taxon>Clostridia</taxon>
        <taxon>Lachnospirales</taxon>
        <taxon>Lachnospiraceae</taxon>
        <taxon>Marvinbryantia</taxon>
    </lineage>
</organism>
<dbReference type="EMBL" id="ACCL02000031">
    <property type="protein sequence ID" value="EET58476.1"/>
    <property type="molecule type" value="Genomic_DNA"/>
</dbReference>
<accession>C6LLL2</accession>
<dbReference type="Proteomes" id="UP000005561">
    <property type="component" value="Unassembled WGS sequence"/>
</dbReference>